<dbReference type="PANTHER" id="PTHR30348:SF9">
    <property type="entry name" value="UPF0759 PROTEIN YECE"/>
    <property type="match status" value="1"/>
</dbReference>
<gene>
    <name evidence="1" type="ORF">MGA5115_01273</name>
    <name evidence="2" type="ORF">MGA5116_00072</name>
</gene>
<protein>
    <recommendedName>
        <fullName evidence="5">DUF72 domain-containing protein</fullName>
    </recommendedName>
</protein>
<reference evidence="2 3" key="2">
    <citation type="submission" date="2016-06" db="EMBL/GenBank/DDBJ databases">
        <authorList>
            <person name="Rodrigo-Torres L."/>
            <person name="Arahal D.R."/>
        </authorList>
    </citation>
    <scope>NUCLEOTIDE SEQUENCE [LARGE SCALE GENOMIC DNA]</scope>
    <source>
        <strain evidence="2 3">CECT 5116</strain>
    </source>
</reference>
<organism evidence="1 4">
    <name type="scientific">Marinomonas gallaica</name>
    <dbReference type="NCBI Taxonomy" id="1806667"/>
    <lineage>
        <taxon>Bacteria</taxon>
        <taxon>Pseudomonadati</taxon>
        <taxon>Pseudomonadota</taxon>
        <taxon>Gammaproteobacteria</taxon>
        <taxon>Oceanospirillales</taxon>
        <taxon>Oceanospirillaceae</taxon>
        <taxon>Marinomonas</taxon>
    </lineage>
</organism>
<dbReference type="SUPFAM" id="SSF117396">
    <property type="entry name" value="TM1631-like"/>
    <property type="match status" value="1"/>
</dbReference>
<name>A0A1C3JPL5_9GAMM</name>
<dbReference type="EMBL" id="FLRB01000001">
    <property type="protein sequence ID" value="SBT19506.1"/>
    <property type="molecule type" value="Genomic_DNA"/>
</dbReference>
<evidence type="ECO:0000313" key="4">
    <source>
        <dbReference type="Proteomes" id="UP000092871"/>
    </source>
</evidence>
<evidence type="ECO:0008006" key="5">
    <source>
        <dbReference type="Google" id="ProtNLM"/>
    </source>
</evidence>
<evidence type="ECO:0000313" key="2">
    <source>
        <dbReference type="EMBL" id="SBT19506.1"/>
    </source>
</evidence>
<dbReference type="RefSeq" id="WP_067033583.1">
    <property type="nucleotide sequence ID" value="NZ_CP187511.1"/>
</dbReference>
<dbReference type="PANTHER" id="PTHR30348">
    <property type="entry name" value="UNCHARACTERIZED PROTEIN YECE"/>
    <property type="match status" value="1"/>
</dbReference>
<dbReference type="InterPro" id="IPR036520">
    <property type="entry name" value="UPF0759_sf"/>
</dbReference>
<dbReference type="Proteomes" id="UP000092840">
    <property type="component" value="Unassembled WGS sequence"/>
</dbReference>
<dbReference type="Gene3D" id="3.20.20.410">
    <property type="entry name" value="Protein of unknown function UPF0759"/>
    <property type="match status" value="1"/>
</dbReference>
<evidence type="ECO:0000313" key="3">
    <source>
        <dbReference type="Proteomes" id="UP000092840"/>
    </source>
</evidence>
<dbReference type="AlphaFoldDB" id="A0A1C3JPL5"/>
<proteinExistence type="predicted"/>
<keyword evidence="3" id="KW-1185">Reference proteome</keyword>
<dbReference type="Pfam" id="PF01904">
    <property type="entry name" value="DUF72"/>
    <property type="match status" value="1"/>
</dbReference>
<accession>A0A1C3JPL5</accession>
<dbReference type="Proteomes" id="UP000092871">
    <property type="component" value="Unassembled WGS sequence"/>
</dbReference>
<sequence length="288" mass="33069">MSMIRFGMAQWQHPAWVDWIYPRSESTGARLGHYARFFKSVEVGSTFYTDVAPEQIERWSQQVPDDFRFSFKAPRRISHQLNETPFAEVLKDWQQFQTLLQPIQDKLGPTMLQFPASVDSSYLMTIAQLCQSWCLTSSLSVEVRSLSYFDKQEGERALLRLLAGGQYDKVIMDSRPVFSTPAYCDSLEDAQRKKPRVPCHVLATGGFPVVRFIGHPDLERNHIWLDQWAAKLEMWLAEGREPTVFVHSSDNIAAPTLASWLDEKLSIKISGYEKQLALPVQHEQMGLL</sequence>
<evidence type="ECO:0000313" key="1">
    <source>
        <dbReference type="EMBL" id="SBT17171.1"/>
    </source>
</evidence>
<dbReference type="EMBL" id="FLRA01000008">
    <property type="protein sequence ID" value="SBT17171.1"/>
    <property type="molecule type" value="Genomic_DNA"/>
</dbReference>
<dbReference type="InterPro" id="IPR002763">
    <property type="entry name" value="DUF72"/>
</dbReference>
<reference evidence="1 4" key="1">
    <citation type="submission" date="2016-06" db="EMBL/GenBank/DDBJ databases">
        <authorList>
            <person name="Kjaerup R.B."/>
            <person name="Dalgaard T.S."/>
            <person name="Juul-Madsen H.R."/>
        </authorList>
    </citation>
    <scope>NUCLEOTIDE SEQUENCE [LARGE SCALE GENOMIC DNA]</scope>
    <source>
        <strain evidence="1 4">CECT 5115</strain>
    </source>
</reference>